<dbReference type="EMBL" id="JAFKGL010000020">
    <property type="protein sequence ID" value="MBN9413304.1"/>
    <property type="molecule type" value="Genomic_DNA"/>
</dbReference>
<evidence type="ECO:0000313" key="14">
    <source>
        <dbReference type="Proteomes" id="UP000664414"/>
    </source>
</evidence>
<feature type="domain" description="Flagellar M-ring C-terminal" evidence="12">
    <location>
        <begin position="248"/>
        <end position="292"/>
    </location>
</feature>
<dbReference type="AlphaFoldDB" id="A0A8J7PT50"/>
<evidence type="ECO:0000313" key="13">
    <source>
        <dbReference type="EMBL" id="MBN9413304.1"/>
    </source>
</evidence>
<keyword evidence="13" id="KW-0282">Flagellum</keyword>
<evidence type="ECO:0000256" key="1">
    <source>
        <dbReference type="ARBA" id="ARBA00004117"/>
    </source>
</evidence>
<keyword evidence="8 9" id="KW-0975">Bacterial flagellum</keyword>
<keyword evidence="5 10" id="KW-0812">Transmembrane</keyword>
<dbReference type="PRINTS" id="PR01009">
    <property type="entry name" value="FLGMRINGFLIF"/>
</dbReference>
<evidence type="ECO:0000256" key="10">
    <source>
        <dbReference type="SAM" id="Phobius"/>
    </source>
</evidence>
<dbReference type="GO" id="GO:0003774">
    <property type="term" value="F:cytoskeletal motor activity"/>
    <property type="evidence" value="ECO:0007669"/>
    <property type="project" value="InterPro"/>
</dbReference>
<organism evidence="13 14">
    <name type="scientific">Candidatus Paracaedimonas acanthamoebae</name>
    <dbReference type="NCBI Taxonomy" id="244581"/>
    <lineage>
        <taxon>Bacteria</taxon>
        <taxon>Pseudomonadati</taxon>
        <taxon>Pseudomonadota</taxon>
        <taxon>Alphaproteobacteria</taxon>
        <taxon>Holosporales</taxon>
        <taxon>Caedimonadaceae</taxon>
        <taxon>Candidatus Paracaedimonas</taxon>
    </lineage>
</organism>
<dbReference type="GO" id="GO:0009431">
    <property type="term" value="C:bacterial-type flagellum basal body, MS ring"/>
    <property type="evidence" value="ECO:0007669"/>
    <property type="project" value="InterPro"/>
</dbReference>
<feature type="domain" description="Flagellar M-ring N-terminal" evidence="11">
    <location>
        <begin position="39"/>
        <end position="213"/>
    </location>
</feature>
<evidence type="ECO:0000256" key="2">
    <source>
        <dbReference type="ARBA" id="ARBA00004651"/>
    </source>
</evidence>
<comment type="similarity">
    <text evidence="3 9">Belongs to the FliF family.</text>
</comment>
<evidence type="ECO:0000256" key="4">
    <source>
        <dbReference type="ARBA" id="ARBA00022475"/>
    </source>
</evidence>
<dbReference type="GO" id="GO:0005886">
    <property type="term" value="C:plasma membrane"/>
    <property type="evidence" value="ECO:0007669"/>
    <property type="project" value="UniProtKB-SubCell"/>
</dbReference>
<sequence>MKRITQTLRSWGTSRRVLYAFIIVIGLLSLAGLFIKFSSQPMALLYSDLELADASRIVARLEKQKIPFEIKAEGTQIYVPSERVARLRMEMAEAGLPKGGIVGYEIFDQKAVNIGSTFMHDIKHLRALEGELARTISSLEGVISARVHLVLPRRELFIKEQQQPSASIVLHMRSSKELKQSKVLAIQHLVASAVPGLIPEAVAIIDDKGNLLAKSDTEIDSQHQTNIEEIRMAYETRTAQMIEGLVGKYVGPDKVRAEVTAEVDIDRFSQEEERYDPQGQVERSRQTIRKTNEPHDLTEENIKYEVTKLVQKQSRESGSIRRLSVAVVVDGHYFYDDKGKEIYQPRSSEEMEQLKKLISSAIGFNIERKDQLEVINMPFAKVKDRTSHPIDYLEPVIAFKHSELLRFVELLIFIIATFLGIMVVIKPLGFSFSLKKQKATTTQDPIKSPLPHIDLKHSQDINFIAQSLQSRLSPHFQKNVSEGSQQKVKYILDHHLEEAVSVLRDWMRKGK</sequence>
<dbReference type="InterPro" id="IPR043427">
    <property type="entry name" value="YscJ/FliF"/>
</dbReference>
<comment type="caution">
    <text evidence="13">The sequence shown here is derived from an EMBL/GenBank/DDBJ whole genome shotgun (WGS) entry which is preliminary data.</text>
</comment>
<feature type="domain" description="Flagellar M-ring C-terminal" evidence="12">
    <location>
        <begin position="296"/>
        <end position="379"/>
    </location>
</feature>
<dbReference type="InterPro" id="IPR006182">
    <property type="entry name" value="FliF_N_dom"/>
</dbReference>
<protein>
    <recommendedName>
        <fullName evidence="9">Flagellar M-ring protein</fullName>
    </recommendedName>
</protein>
<comment type="subcellular location">
    <subcellularLocation>
        <location evidence="1 9">Bacterial flagellum basal body</location>
    </subcellularLocation>
    <subcellularLocation>
        <location evidence="2">Cell membrane</location>
        <topology evidence="2">Multi-pass membrane protein</topology>
    </subcellularLocation>
</comment>
<evidence type="ECO:0000256" key="6">
    <source>
        <dbReference type="ARBA" id="ARBA00022989"/>
    </source>
</evidence>
<dbReference type="InterPro" id="IPR013556">
    <property type="entry name" value="Flag_M-ring_C"/>
</dbReference>
<keyword evidence="13" id="KW-0969">Cilium</keyword>
<gene>
    <name evidence="13" type="primary">fliF</name>
    <name evidence="13" type="ORF">J0H12_05225</name>
</gene>
<evidence type="ECO:0000259" key="11">
    <source>
        <dbReference type="Pfam" id="PF01514"/>
    </source>
</evidence>
<evidence type="ECO:0000256" key="5">
    <source>
        <dbReference type="ARBA" id="ARBA00022692"/>
    </source>
</evidence>
<keyword evidence="6 10" id="KW-1133">Transmembrane helix</keyword>
<keyword evidence="13" id="KW-0966">Cell projection</keyword>
<comment type="function">
    <text evidence="9">The M ring may be actively involved in energy transduction.</text>
</comment>
<dbReference type="PANTHER" id="PTHR30046">
    <property type="entry name" value="FLAGELLAR M-RING PROTEIN"/>
    <property type="match status" value="1"/>
</dbReference>
<dbReference type="NCBIfam" id="TIGR00206">
    <property type="entry name" value="fliF"/>
    <property type="match status" value="1"/>
</dbReference>
<dbReference type="Gene3D" id="3.30.300.30">
    <property type="match status" value="1"/>
</dbReference>
<feature type="transmembrane region" description="Helical" evidence="10">
    <location>
        <begin position="16"/>
        <end position="35"/>
    </location>
</feature>
<dbReference type="Pfam" id="PF01514">
    <property type="entry name" value="YscJ_FliF"/>
    <property type="match status" value="1"/>
</dbReference>
<dbReference type="Proteomes" id="UP000664414">
    <property type="component" value="Unassembled WGS sequence"/>
</dbReference>
<proteinExistence type="inferred from homology"/>
<name>A0A8J7PT50_9PROT</name>
<dbReference type="InterPro" id="IPR000067">
    <property type="entry name" value="FlgMring_FliF"/>
</dbReference>
<dbReference type="Pfam" id="PF08345">
    <property type="entry name" value="YscJ_FliF_C"/>
    <property type="match status" value="2"/>
</dbReference>
<evidence type="ECO:0000256" key="3">
    <source>
        <dbReference type="ARBA" id="ARBA00007971"/>
    </source>
</evidence>
<reference evidence="13" key="1">
    <citation type="submission" date="2021-02" db="EMBL/GenBank/DDBJ databases">
        <title>Thiocyanate and organic carbon inputs drive convergent selection for specific autotrophic Afipia and Thiobacillus strains within complex microbiomes.</title>
        <authorList>
            <person name="Huddy R.J."/>
            <person name="Sachdeva R."/>
            <person name="Kadzinga F."/>
            <person name="Kantor R.S."/>
            <person name="Harrison S.T.L."/>
            <person name="Banfield J.F."/>
        </authorList>
    </citation>
    <scope>NUCLEOTIDE SEQUENCE</scope>
    <source>
        <strain evidence="13">SCN18_10_11_15_R4_P_38_20</strain>
    </source>
</reference>
<evidence type="ECO:0000259" key="12">
    <source>
        <dbReference type="Pfam" id="PF08345"/>
    </source>
</evidence>
<feature type="transmembrane region" description="Helical" evidence="10">
    <location>
        <begin position="404"/>
        <end position="425"/>
    </location>
</feature>
<evidence type="ECO:0000256" key="7">
    <source>
        <dbReference type="ARBA" id="ARBA00023136"/>
    </source>
</evidence>
<evidence type="ECO:0000256" key="8">
    <source>
        <dbReference type="ARBA" id="ARBA00023143"/>
    </source>
</evidence>
<accession>A0A8J7PT50</accession>
<dbReference type="InterPro" id="IPR045851">
    <property type="entry name" value="AMP-bd_C_sf"/>
</dbReference>
<dbReference type="GO" id="GO:0071973">
    <property type="term" value="P:bacterial-type flagellum-dependent cell motility"/>
    <property type="evidence" value="ECO:0007669"/>
    <property type="project" value="InterPro"/>
</dbReference>
<keyword evidence="4" id="KW-1003">Cell membrane</keyword>
<dbReference type="PIRSF" id="PIRSF004862">
    <property type="entry name" value="FliF"/>
    <property type="match status" value="1"/>
</dbReference>
<dbReference type="PANTHER" id="PTHR30046:SF0">
    <property type="entry name" value="FLAGELLAR M-RING PROTEIN"/>
    <property type="match status" value="1"/>
</dbReference>
<evidence type="ECO:0000256" key="9">
    <source>
        <dbReference type="PIRNR" id="PIRNR004862"/>
    </source>
</evidence>
<keyword evidence="7 10" id="KW-0472">Membrane</keyword>